<sequence>VQQQTTNSILFLVCIAGNALEALVVLLTRYHLDAIRFMKREPLQMLYLGVDVLMLFLTISYVLRINHRMDHMDDGLFTRLTFVWAAMGPLVTGRLLLVMVPLLERLGPLLNTVQSMLLDLATFALPWLFLTAGFAVSLQVVFSDAHNEEYAPIKRLSIFNSFWETMFFLFRGFTDKFDYTLFEEVPSREARVYGQAILAIYFTLCGLLLANLLIAIITHSLLSSPFNLVCLLFSWLPEGRRRKVHPYYWWTRGLPLLDGFTPASPRFPTVATGSAAVPHLLFLLCLLPLIWATALALVLVHAPLCILYFAAKPFRLASLLTAEGLWAAVQQVPRFLLFLLIGTLLFVITQLVVLQLVYTVYGWFGSVAWCLRDIFLGAWVQLWGDTSAASMHITGTRSTSPVPDAGTNGPPPTDTSPATTEDVRAASKATGCCWWKRKPAANQVTPGPKPCKDDGARKAVQYTSQQAAMAKALDEFEARIRNKRANELNYIDAHELQALIVAVFGPQFASKDHGLDAPGPSASWGPRPPQAR</sequence>
<dbReference type="EMBL" id="BLLF01000181">
    <property type="protein sequence ID" value="GFH08739.1"/>
    <property type="molecule type" value="Genomic_DNA"/>
</dbReference>
<dbReference type="PANTHER" id="PTHR10582">
    <property type="entry name" value="TRANSIENT RECEPTOR POTENTIAL ION CHANNEL PROTEIN"/>
    <property type="match status" value="1"/>
</dbReference>
<feature type="transmembrane region" description="Helical" evidence="7">
    <location>
        <begin position="123"/>
        <end position="143"/>
    </location>
</feature>
<feature type="transmembrane region" description="Helical" evidence="7">
    <location>
        <begin position="76"/>
        <end position="103"/>
    </location>
</feature>
<dbReference type="Pfam" id="PF00520">
    <property type="entry name" value="Ion_trans"/>
    <property type="match status" value="1"/>
</dbReference>
<feature type="region of interest" description="Disordered" evidence="6">
    <location>
        <begin position="510"/>
        <end position="532"/>
    </location>
</feature>
<dbReference type="GO" id="GO:0005216">
    <property type="term" value="F:monoatomic ion channel activity"/>
    <property type="evidence" value="ECO:0007669"/>
    <property type="project" value="InterPro"/>
</dbReference>
<evidence type="ECO:0000259" key="8">
    <source>
        <dbReference type="Pfam" id="PF00520"/>
    </source>
</evidence>
<organism evidence="9 10">
    <name type="scientific">Haematococcus lacustris</name>
    <name type="common">Green alga</name>
    <name type="synonym">Haematococcus pluvialis</name>
    <dbReference type="NCBI Taxonomy" id="44745"/>
    <lineage>
        <taxon>Eukaryota</taxon>
        <taxon>Viridiplantae</taxon>
        <taxon>Chlorophyta</taxon>
        <taxon>core chlorophytes</taxon>
        <taxon>Chlorophyceae</taxon>
        <taxon>CS clade</taxon>
        <taxon>Chlamydomonadales</taxon>
        <taxon>Haematococcaceae</taxon>
        <taxon>Haematococcus</taxon>
    </lineage>
</organism>
<dbReference type="PANTHER" id="PTHR10582:SF2">
    <property type="entry name" value="INACTIVE"/>
    <property type="match status" value="1"/>
</dbReference>
<evidence type="ECO:0000256" key="2">
    <source>
        <dbReference type="ARBA" id="ARBA00022692"/>
    </source>
</evidence>
<feature type="transmembrane region" description="Helical" evidence="7">
    <location>
        <begin position="9"/>
        <end position="32"/>
    </location>
</feature>
<feature type="transmembrane region" description="Helical" evidence="7">
    <location>
        <begin position="193"/>
        <end position="214"/>
    </location>
</feature>
<comment type="caution">
    <text evidence="9">The sequence shown here is derived from an EMBL/GenBank/DDBJ whole genome shotgun (WGS) entry which is preliminary data.</text>
</comment>
<dbReference type="GO" id="GO:0005886">
    <property type="term" value="C:plasma membrane"/>
    <property type="evidence" value="ECO:0007669"/>
    <property type="project" value="TreeGrafter"/>
</dbReference>
<keyword evidence="10" id="KW-1185">Reference proteome</keyword>
<evidence type="ECO:0000256" key="3">
    <source>
        <dbReference type="ARBA" id="ARBA00022737"/>
    </source>
</evidence>
<keyword evidence="2 7" id="KW-0812">Transmembrane</keyword>
<feature type="transmembrane region" description="Helical" evidence="7">
    <location>
        <begin position="44"/>
        <end position="64"/>
    </location>
</feature>
<dbReference type="Proteomes" id="UP000485058">
    <property type="component" value="Unassembled WGS sequence"/>
</dbReference>
<evidence type="ECO:0000256" key="5">
    <source>
        <dbReference type="ARBA" id="ARBA00023136"/>
    </source>
</evidence>
<protein>
    <recommendedName>
        <fullName evidence="8">Ion transport domain-containing protein</fullName>
    </recommendedName>
</protein>
<proteinExistence type="predicted"/>
<dbReference type="AlphaFoldDB" id="A0A699YR96"/>
<keyword evidence="4 7" id="KW-1133">Transmembrane helix</keyword>
<evidence type="ECO:0000313" key="9">
    <source>
        <dbReference type="EMBL" id="GFH08739.1"/>
    </source>
</evidence>
<evidence type="ECO:0000256" key="4">
    <source>
        <dbReference type="ARBA" id="ARBA00022989"/>
    </source>
</evidence>
<gene>
    <name evidence="9" type="ORF">HaLaN_03756</name>
</gene>
<dbReference type="GO" id="GO:0098703">
    <property type="term" value="P:calcium ion import across plasma membrane"/>
    <property type="evidence" value="ECO:0007669"/>
    <property type="project" value="TreeGrafter"/>
</dbReference>
<keyword evidence="5 7" id="KW-0472">Membrane</keyword>
<evidence type="ECO:0000256" key="7">
    <source>
        <dbReference type="SAM" id="Phobius"/>
    </source>
</evidence>
<feature type="transmembrane region" description="Helical" evidence="7">
    <location>
        <begin position="332"/>
        <end position="354"/>
    </location>
</feature>
<evidence type="ECO:0000256" key="6">
    <source>
        <dbReference type="SAM" id="MobiDB-lite"/>
    </source>
</evidence>
<feature type="region of interest" description="Disordered" evidence="6">
    <location>
        <begin position="394"/>
        <end position="420"/>
    </location>
</feature>
<name>A0A699YR96_HAELA</name>
<evidence type="ECO:0000313" key="10">
    <source>
        <dbReference type="Proteomes" id="UP000485058"/>
    </source>
</evidence>
<dbReference type="InterPro" id="IPR005821">
    <property type="entry name" value="Ion_trans_dom"/>
</dbReference>
<evidence type="ECO:0000256" key="1">
    <source>
        <dbReference type="ARBA" id="ARBA00004141"/>
    </source>
</evidence>
<reference evidence="9 10" key="1">
    <citation type="submission" date="2020-02" db="EMBL/GenBank/DDBJ databases">
        <title>Draft genome sequence of Haematococcus lacustris strain NIES-144.</title>
        <authorList>
            <person name="Morimoto D."/>
            <person name="Nakagawa S."/>
            <person name="Yoshida T."/>
            <person name="Sawayama S."/>
        </authorList>
    </citation>
    <scope>NUCLEOTIDE SEQUENCE [LARGE SCALE GENOMIC DNA]</scope>
    <source>
        <strain evidence="9 10">NIES-144</strain>
    </source>
</reference>
<feature type="transmembrane region" description="Helical" evidence="7">
    <location>
        <begin position="280"/>
        <end position="311"/>
    </location>
</feature>
<feature type="domain" description="Ion transport" evidence="8">
    <location>
        <begin position="13"/>
        <end position="220"/>
    </location>
</feature>
<feature type="non-terminal residue" evidence="9">
    <location>
        <position position="1"/>
    </location>
</feature>
<accession>A0A699YR96</accession>
<comment type="subcellular location">
    <subcellularLocation>
        <location evidence="1">Membrane</location>
        <topology evidence="1">Multi-pass membrane protein</topology>
    </subcellularLocation>
</comment>
<keyword evidence="3" id="KW-0677">Repeat</keyword>
<dbReference type="InterPro" id="IPR024862">
    <property type="entry name" value="TRPV"/>
</dbReference>